<dbReference type="InterPro" id="IPR036291">
    <property type="entry name" value="NAD(P)-bd_dom_sf"/>
</dbReference>
<keyword evidence="11" id="KW-0274">FAD</keyword>
<dbReference type="Pfam" id="PF01794">
    <property type="entry name" value="Ferric_reduct"/>
    <property type="match status" value="1"/>
</dbReference>
<feature type="transmembrane region" description="Helical" evidence="21">
    <location>
        <begin position="388"/>
        <end position="412"/>
    </location>
</feature>
<dbReference type="InterPro" id="IPR013130">
    <property type="entry name" value="Fe3_Rdtase_TM_dom"/>
</dbReference>
<evidence type="ECO:0000256" key="16">
    <source>
        <dbReference type="ARBA" id="ARBA00023065"/>
    </source>
</evidence>
<keyword evidence="24" id="KW-1185">Reference proteome</keyword>
<feature type="transmembrane region" description="Helical" evidence="21">
    <location>
        <begin position="212"/>
        <end position="230"/>
    </location>
</feature>
<comment type="catalytic activity">
    <reaction evidence="18">
        <text>2 Cu(+) + NADP(+) + H(+) = 2 Cu(2+) + NADPH</text>
        <dbReference type="Rhea" id="RHEA:71771"/>
        <dbReference type="ChEBI" id="CHEBI:15378"/>
        <dbReference type="ChEBI" id="CHEBI:29036"/>
        <dbReference type="ChEBI" id="CHEBI:49552"/>
        <dbReference type="ChEBI" id="CHEBI:57783"/>
        <dbReference type="ChEBI" id="CHEBI:58349"/>
    </reaction>
    <physiologicalReaction direction="right-to-left" evidence="18">
        <dbReference type="Rhea" id="RHEA:71773"/>
    </physiologicalReaction>
</comment>
<evidence type="ECO:0000256" key="15">
    <source>
        <dbReference type="ARBA" id="ARBA00023008"/>
    </source>
</evidence>
<dbReference type="AlphaFoldDB" id="A0A9F5ISJ1"/>
<dbReference type="PANTHER" id="PTHR14239">
    <property type="entry name" value="DUDULIN-RELATED"/>
    <property type="match status" value="1"/>
</dbReference>
<accession>A0A9F5ISJ1</accession>
<evidence type="ECO:0000256" key="5">
    <source>
        <dbReference type="ARBA" id="ARBA00022448"/>
    </source>
</evidence>
<evidence type="ECO:0000256" key="6">
    <source>
        <dbReference type="ARBA" id="ARBA00022496"/>
    </source>
</evidence>
<evidence type="ECO:0000256" key="8">
    <source>
        <dbReference type="ARBA" id="ARBA00022692"/>
    </source>
</evidence>
<feature type="transmembrane region" description="Helical" evidence="21">
    <location>
        <begin position="356"/>
        <end position="376"/>
    </location>
</feature>
<dbReference type="OrthoDB" id="550646at2759"/>
<feature type="transmembrane region" description="Helical" evidence="21">
    <location>
        <begin position="424"/>
        <end position="446"/>
    </location>
</feature>
<evidence type="ECO:0000256" key="19">
    <source>
        <dbReference type="ARBA" id="ARBA00049387"/>
    </source>
</evidence>
<evidence type="ECO:0000256" key="21">
    <source>
        <dbReference type="SAM" id="Phobius"/>
    </source>
</evidence>
<dbReference type="GO" id="GO:0005886">
    <property type="term" value="C:plasma membrane"/>
    <property type="evidence" value="ECO:0007669"/>
    <property type="project" value="TreeGrafter"/>
</dbReference>
<keyword evidence="7" id="KW-0285">Flavoprotein</keyword>
<keyword evidence="6" id="KW-0410">Iron transport</keyword>
<comment type="cofactor">
    <cofactor evidence="2">
        <name>FAD</name>
        <dbReference type="ChEBI" id="CHEBI:57692"/>
    </cofactor>
</comment>
<evidence type="ECO:0000256" key="10">
    <source>
        <dbReference type="ARBA" id="ARBA00022753"/>
    </source>
</evidence>
<dbReference type="InterPro" id="IPR028939">
    <property type="entry name" value="P5C_Rdtase_cat_N"/>
</dbReference>
<feature type="transmembrane region" description="Helical" evidence="21">
    <location>
        <begin position="303"/>
        <end position="324"/>
    </location>
</feature>
<dbReference type="GO" id="GO:0006826">
    <property type="term" value="P:iron ion transport"/>
    <property type="evidence" value="ECO:0007669"/>
    <property type="project" value="UniProtKB-KW"/>
</dbReference>
<comment type="subcellular location">
    <subcellularLocation>
        <location evidence="3">Endosome membrane</location>
        <topology evidence="3">Multi-pass membrane protein</topology>
    </subcellularLocation>
</comment>
<dbReference type="CTD" id="55240"/>
<comment type="catalytic activity">
    <reaction evidence="19">
        <text>2 Fe(2+) + NADP(+) + H(+) = 2 Fe(3+) + NADPH</text>
        <dbReference type="Rhea" id="RHEA:71767"/>
        <dbReference type="ChEBI" id="CHEBI:15378"/>
        <dbReference type="ChEBI" id="CHEBI:29033"/>
        <dbReference type="ChEBI" id="CHEBI:29034"/>
        <dbReference type="ChEBI" id="CHEBI:57783"/>
        <dbReference type="ChEBI" id="CHEBI:58349"/>
    </reaction>
    <physiologicalReaction direction="right-to-left" evidence="19">
        <dbReference type="Rhea" id="RHEA:71769"/>
    </physiologicalReaction>
</comment>
<evidence type="ECO:0000256" key="4">
    <source>
        <dbReference type="ARBA" id="ARBA00007729"/>
    </source>
</evidence>
<evidence type="ECO:0000256" key="9">
    <source>
        <dbReference type="ARBA" id="ARBA00022723"/>
    </source>
</evidence>
<keyword evidence="17 21" id="KW-0472">Membrane</keyword>
<reference evidence="25" key="1">
    <citation type="submission" date="2025-08" db="UniProtKB">
        <authorList>
            <consortium name="RefSeq"/>
        </authorList>
    </citation>
    <scope>IDENTIFICATION</scope>
    <source>
        <tissue evidence="25">Liver</tissue>
    </source>
</reference>
<dbReference type="GeneID" id="103048912"/>
<evidence type="ECO:0000256" key="12">
    <source>
        <dbReference type="ARBA" id="ARBA00022989"/>
    </source>
</evidence>
<evidence type="ECO:0000256" key="14">
    <source>
        <dbReference type="ARBA" id="ARBA00023004"/>
    </source>
</evidence>
<dbReference type="GO" id="GO:0052851">
    <property type="term" value="F:ferric-chelate reductase (NADPH) activity"/>
    <property type="evidence" value="ECO:0007669"/>
    <property type="project" value="TreeGrafter"/>
</dbReference>
<dbReference type="InterPro" id="IPR051267">
    <property type="entry name" value="STEAP_metalloreductase"/>
</dbReference>
<feature type="transmembrane region" description="Helical" evidence="21">
    <location>
        <begin position="260"/>
        <end position="282"/>
    </location>
</feature>
<evidence type="ECO:0000256" key="13">
    <source>
        <dbReference type="ARBA" id="ARBA00023002"/>
    </source>
</evidence>
<dbReference type="GO" id="GO:0008823">
    <property type="term" value="F:cupric reductase (NADH) activity"/>
    <property type="evidence" value="ECO:0007669"/>
    <property type="project" value="TreeGrafter"/>
</dbReference>
<evidence type="ECO:0000259" key="23">
    <source>
        <dbReference type="Pfam" id="PF03807"/>
    </source>
</evidence>
<evidence type="ECO:0000256" key="3">
    <source>
        <dbReference type="ARBA" id="ARBA00004337"/>
    </source>
</evidence>
<comment type="similarity">
    <text evidence="4">Belongs to the STEAP family.</text>
</comment>
<evidence type="ECO:0000256" key="20">
    <source>
        <dbReference type="SAM" id="MobiDB-lite"/>
    </source>
</evidence>
<evidence type="ECO:0000256" key="7">
    <source>
        <dbReference type="ARBA" id="ARBA00022630"/>
    </source>
</evidence>
<evidence type="ECO:0000256" key="17">
    <source>
        <dbReference type="ARBA" id="ARBA00023136"/>
    </source>
</evidence>
<name>A0A9F5ISJ1_PYTBI</name>
<keyword evidence="16" id="KW-0406">Ion transport</keyword>
<dbReference type="SUPFAM" id="SSF51735">
    <property type="entry name" value="NAD(P)-binding Rossmann-fold domains"/>
    <property type="match status" value="1"/>
</dbReference>
<gene>
    <name evidence="25" type="primary">STEAP3</name>
</gene>
<keyword evidence="9" id="KW-0479">Metal-binding</keyword>
<comment type="cofactor">
    <cofactor evidence="1">
        <name>heme b</name>
        <dbReference type="ChEBI" id="CHEBI:60344"/>
    </cofactor>
</comment>
<feature type="domain" description="Pyrroline-5-carboxylate reductase catalytic N-terminal" evidence="23">
    <location>
        <begin position="30"/>
        <end position="117"/>
    </location>
</feature>
<dbReference type="GO" id="GO:0015677">
    <property type="term" value="P:copper ion import"/>
    <property type="evidence" value="ECO:0007669"/>
    <property type="project" value="TreeGrafter"/>
</dbReference>
<sequence length="593" mass="67260">MPGGDMAKPLLDHQNADSNSSLAPAAESRTIGILGSGDFARSLSMRLVCSGFKVVVGSRNPKRNASLFPSAVEVTVQADAIKKADIVFVAIFREHYTTLYDLNSELSGKILVDVSNNAEINHHKESNAEYLASLFPACTVVKGFNVISSWTLQSGPRDGNKQVFICCDNQEAKQAVAEIAHALGFTPVDMGALFSAREIENIPLRLLPAWKIPVFLALGLFLCFYTYNFIRQVLHPYIREKKNKFYKIPVEIVNTTLPCVAYVMLSLVYLPGVLAAIFQLYHCTKYRRFPDWLDQWLQHRKQIGLLSFFCAALHAVYSLCLPMRRSHRYLLLNEAVKQVEKKTDAWVEEEVWRMEIYISFGIMALGLLSLLAITSLPSISNSLNWREFSFVQSTLGFVALVISTLHTLTYGWTRAFDENQYKFYLPPTFTLTLLVPCTIILAKLFFHLSCMNQRLQRIRNGWERSRLQARLGIKGEEDGTVKEKMNKKIVSFKSSLNPGDSMGITMQQFYIYLFIIKHHTFQEVKLIMPESNVTVCILPFCDGSCILVNRNRNACNTHFQDSRINPLINDAEKNSLNFLGLHQVATGWVLYFL</sequence>
<evidence type="ECO:0000313" key="24">
    <source>
        <dbReference type="Proteomes" id="UP000695026"/>
    </source>
</evidence>
<keyword evidence="12 21" id="KW-1133">Transmembrane helix</keyword>
<evidence type="ECO:0000256" key="1">
    <source>
        <dbReference type="ARBA" id="ARBA00001970"/>
    </source>
</evidence>
<dbReference type="PANTHER" id="PTHR14239:SF8">
    <property type="entry name" value="METALLOREDUCTASE STEAP3"/>
    <property type="match status" value="1"/>
</dbReference>
<evidence type="ECO:0000256" key="2">
    <source>
        <dbReference type="ARBA" id="ARBA00001974"/>
    </source>
</evidence>
<dbReference type="GO" id="GO:0046872">
    <property type="term" value="F:metal ion binding"/>
    <property type="evidence" value="ECO:0007669"/>
    <property type="project" value="UniProtKB-KW"/>
</dbReference>
<keyword evidence="14" id="KW-0408">Iron</keyword>
<dbReference type="Pfam" id="PF03807">
    <property type="entry name" value="F420_oxidored"/>
    <property type="match status" value="1"/>
</dbReference>
<dbReference type="GO" id="GO:0010008">
    <property type="term" value="C:endosome membrane"/>
    <property type="evidence" value="ECO:0007669"/>
    <property type="project" value="UniProtKB-SubCell"/>
</dbReference>
<keyword evidence="5" id="KW-0813">Transport</keyword>
<evidence type="ECO:0000259" key="22">
    <source>
        <dbReference type="Pfam" id="PF01794"/>
    </source>
</evidence>
<evidence type="ECO:0000313" key="25">
    <source>
        <dbReference type="RefSeq" id="XP_025020733.1"/>
    </source>
</evidence>
<dbReference type="RefSeq" id="XP_025020733.1">
    <property type="nucleotide sequence ID" value="XM_025164965.1"/>
</dbReference>
<feature type="domain" description="Ferric oxidoreductase" evidence="22">
    <location>
        <begin position="259"/>
        <end position="401"/>
    </location>
</feature>
<keyword evidence="8 21" id="KW-0812">Transmembrane</keyword>
<evidence type="ECO:0000256" key="11">
    <source>
        <dbReference type="ARBA" id="ARBA00022827"/>
    </source>
</evidence>
<dbReference type="OMA" id="WTLQMGP"/>
<dbReference type="FunFam" id="3.40.50.720:FF:000051">
    <property type="entry name" value="STEAP2 metalloreductase"/>
    <property type="match status" value="1"/>
</dbReference>
<keyword evidence="15" id="KW-0186">Copper</keyword>
<proteinExistence type="inferred from homology"/>
<keyword evidence="10" id="KW-0967">Endosome</keyword>
<evidence type="ECO:0000256" key="18">
    <source>
        <dbReference type="ARBA" id="ARBA00048958"/>
    </source>
</evidence>
<dbReference type="Proteomes" id="UP000695026">
    <property type="component" value="Unplaced"/>
</dbReference>
<feature type="region of interest" description="Disordered" evidence="20">
    <location>
        <begin position="1"/>
        <end position="23"/>
    </location>
</feature>
<protein>
    <submittedName>
        <fullName evidence="25">Metalloreductase STEAP3 isoform X1</fullName>
    </submittedName>
</protein>
<organism evidence="24 25">
    <name type="scientific">Python bivittatus</name>
    <name type="common">Burmese python</name>
    <name type="synonym">Python molurus bivittatus</name>
    <dbReference type="NCBI Taxonomy" id="176946"/>
    <lineage>
        <taxon>Eukaryota</taxon>
        <taxon>Metazoa</taxon>
        <taxon>Chordata</taxon>
        <taxon>Craniata</taxon>
        <taxon>Vertebrata</taxon>
        <taxon>Euteleostomi</taxon>
        <taxon>Lepidosauria</taxon>
        <taxon>Squamata</taxon>
        <taxon>Bifurcata</taxon>
        <taxon>Unidentata</taxon>
        <taxon>Episquamata</taxon>
        <taxon>Toxicofera</taxon>
        <taxon>Serpentes</taxon>
        <taxon>Henophidia</taxon>
        <taxon>Pythonidae</taxon>
        <taxon>Python</taxon>
    </lineage>
</organism>
<keyword evidence="13" id="KW-0560">Oxidoreductase</keyword>
<dbReference type="Gene3D" id="3.40.50.720">
    <property type="entry name" value="NAD(P)-binding Rossmann-like Domain"/>
    <property type="match status" value="1"/>
</dbReference>